<dbReference type="EMBL" id="UINC01114609">
    <property type="protein sequence ID" value="SVC85030.1"/>
    <property type="molecule type" value="Genomic_DNA"/>
</dbReference>
<evidence type="ECO:0000313" key="2">
    <source>
        <dbReference type="EMBL" id="SVC85030.1"/>
    </source>
</evidence>
<gene>
    <name evidence="2" type="ORF">METZ01_LOCUS337884</name>
</gene>
<dbReference type="AlphaFoldDB" id="A0A382QJC7"/>
<keyword evidence="1" id="KW-0812">Transmembrane</keyword>
<keyword evidence="1" id="KW-0472">Membrane</keyword>
<feature type="transmembrane region" description="Helical" evidence="1">
    <location>
        <begin position="31"/>
        <end position="48"/>
    </location>
</feature>
<reference evidence="2" key="1">
    <citation type="submission" date="2018-05" db="EMBL/GenBank/DDBJ databases">
        <authorList>
            <person name="Lanie J.A."/>
            <person name="Ng W.-L."/>
            <person name="Kazmierczak K.M."/>
            <person name="Andrzejewski T.M."/>
            <person name="Davidsen T.M."/>
            <person name="Wayne K.J."/>
            <person name="Tettelin H."/>
            <person name="Glass J.I."/>
            <person name="Rusch D."/>
            <person name="Podicherti R."/>
            <person name="Tsui H.-C.T."/>
            <person name="Winkler M.E."/>
        </authorList>
    </citation>
    <scope>NUCLEOTIDE SEQUENCE</scope>
</reference>
<name>A0A382QJC7_9ZZZZ</name>
<organism evidence="2">
    <name type="scientific">marine metagenome</name>
    <dbReference type="NCBI Taxonomy" id="408172"/>
    <lineage>
        <taxon>unclassified sequences</taxon>
        <taxon>metagenomes</taxon>
        <taxon>ecological metagenomes</taxon>
    </lineage>
</organism>
<sequence length="57" mass="7185">MHKGNTRRESMMIIKLSKNDFQQNIIKHYKYYIYIITMIDYLIIKYYNKIIYPIYKN</sequence>
<keyword evidence="1" id="KW-1133">Transmembrane helix</keyword>
<accession>A0A382QJC7</accession>
<evidence type="ECO:0000256" key="1">
    <source>
        <dbReference type="SAM" id="Phobius"/>
    </source>
</evidence>
<protein>
    <submittedName>
        <fullName evidence="2">Uncharacterized protein</fullName>
    </submittedName>
</protein>
<proteinExistence type="predicted"/>